<dbReference type="Proteomes" id="UP001454036">
    <property type="component" value="Unassembled WGS sequence"/>
</dbReference>
<evidence type="ECO:0000256" key="1">
    <source>
        <dbReference type="ARBA" id="ARBA00006974"/>
    </source>
</evidence>
<comment type="caution">
    <text evidence="2">The sequence shown here is derived from an EMBL/GenBank/DDBJ whole genome shotgun (WGS) entry which is preliminary data.</text>
</comment>
<dbReference type="PANTHER" id="PTHR31175:SF111">
    <property type="entry name" value="AUXIN-RESPONSIVE PROTEIN SAUR68-LIKE"/>
    <property type="match status" value="1"/>
</dbReference>
<sequence>MVNSKKLLKMARKLQRCESSEKKIISLSKVSETVYEDCCTTTTTTTTSMKTDRGQFVVYSYDRQRFTIPLHFLNNEIFVQLLNISEEEYGLSRDGPIVLPINSELLSYIISVIKKGLSEDVREALLMSVDMNRCSLSSFNQGRLNEHLLVC</sequence>
<gene>
    <name evidence="2" type="ORF">LIER_29401</name>
</gene>
<dbReference type="Pfam" id="PF02519">
    <property type="entry name" value="Auxin_inducible"/>
    <property type="match status" value="1"/>
</dbReference>
<name>A0AAV3RJ00_LITER</name>
<protein>
    <submittedName>
        <fullName evidence="2">Uncharacterized protein</fullName>
    </submittedName>
</protein>
<proteinExistence type="inferred from homology"/>
<dbReference type="EMBL" id="BAABME010010114">
    <property type="protein sequence ID" value="GAA0176399.1"/>
    <property type="molecule type" value="Genomic_DNA"/>
</dbReference>
<dbReference type="PANTHER" id="PTHR31175">
    <property type="entry name" value="AUXIN-RESPONSIVE FAMILY PROTEIN"/>
    <property type="match status" value="1"/>
</dbReference>
<comment type="similarity">
    <text evidence="1">Belongs to the ARG7 family.</text>
</comment>
<dbReference type="GO" id="GO:0009733">
    <property type="term" value="P:response to auxin"/>
    <property type="evidence" value="ECO:0007669"/>
    <property type="project" value="InterPro"/>
</dbReference>
<reference evidence="2 3" key="1">
    <citation type="submission" date="2024-01" db="EMBL/GenBank/DDBJ databases">
        <title>The complete chloroplast genome sequence of Lithospermum erythrorhizon: insights into the phylogenetic relationship among Boraginaceae species and the maternal lineages of purple gromwells.</title>
        <authorList>
            <person name="Okada T."/>
            <person name="Watanabe K."/>
        </authorList>
    </citation>
    <scope>NUCLEOTIDE SEQUENCE [LARGE SCALE GENOMIC DNA]</scope>
</reference>
<keyword evidence="3" id="KW-1185">Reference proteome</keyword>
<evidence type="ECO:0000313" key="2">
    <source>
        <dbReference type="EMBL" id="GAA0176399.1"/>
    </source>
</evidence>
<organism evidence="2 3">
    <name type="scientific">Lithospermum erythrorhizon</name>
    <name type="common">Purple gromwell</name>
    <name type="synonym">Lithospermum officinale var. erythrorhizon</name>
    <dbReference type="NCBI Taxonomy" id="34254"/>
    <lineage>
        <taxon>Eukaryota</taxon>
        <taxon>Viridiplantae</taxon>
        <taxon>Streptophyta</taxon>
        <taxon>Embryophyta</taxon>
        <taxon>Tracheophyta</taxon>
        <taxon>Spermatophyta</taxon>
        <taxon>Magnoliopsida</taxon>
        <taxon>eudicotyledons</taxon>
        <taxon>Gunneridae</taxon>
        <taxon>Pentapetalae</taxon>
        <taxon>asterids</taxon>
        <taxon>lamiids</taxon>
        <taxon>Boraginales</taxon>
        <taxon>Boraginaceae</taxon>
        <taxon>Boraginoideae</taxon>
        <taxon>Lithospermeae</taxon>
        <taxon>Lithospermum</taxon>
    </lineage>
</organism>
<accession>A0AAV3RJ00</accession>
<evidence type="ECO:0000313" key="3">
    <source>
        <dbReference type="Proteomes" id="UP001454036"/>
    </source>
</evidence>
<dbReference type="InterPro" id="IPR003676">
    <property type="entry name" value="SAUR_fam"/>
</dbReference>
<dbReference type="AlphaFoldDB" id="A0AAV3RJ00"/>